<organism evidence="2 3">
    <name type="scientific">Streptomyces camponoticapitis</name>
    <dbReference type="NCBI Taxonomy" id="1616125"/>
    <lineage>
        <taxon>Bacteria</taxon>
        <taxon>Bacillati</taxon>
        <taxon>Actinomycetota</taxon>
        <taxon>Actinomycetes</taxon>
        <taxon>Kitasatosporales</taxon>
        <taxon>Streptomycetaceae</taxon>
        <taxon>Streptomyces</taxon>
    </lineage>
</organism>
<sequence length="305" mass="33793">MARRYRRLRHEGVLQVVGVVNTAVLGQSEWIIRVRCRPDSTPAISDALARRTDVSWVSLNAAGSEVTCALRSRSQEDREHLLVELLPRVASVLDIDATVAMHVFTRGCSADWTDLHDALTDVERLALGTPGPPREVGESAEFRLQPHDEALLLALARPGQPRQSGHRCRNQPRPGHPARTGVAGRRCGPPGRRALTRRSRLHHPGRLVDTGGPDRDTRGRRELAHMSEIAFAAAVSGVRNVHAVVNCRTLEDPLFAFVTDRVGALDGVQHIEVSPVLRQVKQFNTLMKDDLLTTLRSMRARRHAL</sequence>
<feature type="compositionally biased region" description="Basic residues" evidence="1">
    <location>
        <begin position="194"/>
        <end position="205"/>
    </location>
</feature>
<feature type="region of interest" description="Disordered" evidence="1">
    <location>
        <begin position="158"/>
        <end position="216"/>
    </location>
</feature>
<protein>
    <submittedName>
        <fullName evidence="2">Transcriptional regulator</fullName>
    </submittedName>
</protein>
<evidence type="ECO:0000313" key="3">
    <source>
        <dbReference type="Proteomes" id="UP000660265"/>
    </source>
</evidence>
<reference evidence="3" key="1">
    <citation type="journal article" date="2019" name="Int. J. Syst. Evol. Microbiol.">
        <title>The Global Catalogue of Microorganisms (GCM) 10K type strain sequencing project: providing services to taxonomists for standard genome sequencing and annotation.</title>
        <authorList>
            <consortium name="The Broad Institute Genomics Platform"/>
            <consortium name="The Broad Institute Genome Sequencing Center for Infectious Disease"/>
            <person name="Wu L."/>
            <person name="Ma J."/>
        </authorList>
    </citation>
    <scope>NUCLEOTIDE SEQUENCE [LARGE SCALE GENOMIC DNA]</scope>
    <source>
        <strain evidence="3">CGMCC 4.7275</strain>
    </source>
</reference>
<proteinExistence type="predicted"/>
<accession>A0ABQ2EUZ1</accession>
<dbReference type="Gene3D" id="3.30.70.920">
    <property type="match status" value="1"/>
</dbReference>
<dbReference type="PANTHER" id="PTHR30154">
    <property type="entry name" value="LEUCINE-RESPONSIVE REGULATORY PROTEIN"/>
    <property type="match status" value="1"/>
</dbReference>
<feature type="compositionally biased region" description="Low complexity" evidence="1">
    <location>
        <begin position="181"/>
        <end position="193"/>
    </location>
</feature>
<dbReference type="EMBL" id="BMMV01000035">
    <property type="protein sequence ID" value="GGK27497.1"/>
    <property type="molecule type" value="Genomic_DNA"/>
</dbReference>
<gene>
    <name evidence="2" type="ORF">GCM10011583_69380</name>
</gene>
<evidence type="ECO:0000313" key="2">
    <source>
        <dbReference type="EMBL" id="GGK27497.1"/>
    </source>
</evidence>
<evidence type="ECO:0000256" key="1">
    <source>
        <dbReference type="SAM" id="MobiDB-lite"/>
    </source>
</evidence>
<keyword evidence="3" id="KW-1185">Reference proteome</keyword>
<dbReference type="Proteomes" id="UP000660265">
    <property type="component" value="Unassembled WGS sequence"/>
</dbReference>
<dbReference type="PANTHER" id="PTHR30154:SF34">
    <property type="entry name" value="TRANSCRIPTIONAL REGULATOR AZLB"/>
    <property type="match status" value="1"/>
</dbReference>
<comment type="caution">
    <text evidence="2">The sequence shown here is derived from an EMBL/GenBank/DDBJ whole genome shotgun (WGS) entry which is preliminary data.</text>
</comment>
<name>A0ABQ2EUZ1_9ACTN</name>